<proteinExistence type="predicted"/>
<gene>
    <name evidence="1" type="ORF">FSP39_009586</name>
</gene>
<reference evidence="1" key="1">
    <citation type="submission" date="2019-08" db="EMBL/GenBank/DDBJ databases">
        <title>The improved chromosome-level genome for the pearl oyster Pinctada fucata martensii using PacBio sequencing and Hi-C.</title>
        <authorList>
            <person name="Zheng Z."/>
        </authorList>
    </citation>
    <scope>NUCLEOTIDE SEQUENCE</scope>
    <source>
        <strain evidence="1">ZZ-2019</strain>
        <tissue evidence="1">Adductor muscle</tissue>
    </source>
</reference>
<comment type="caution">
    <text evidence="1">The sequence shown here is derived from an EMBL/GenBank/DDBJ whole genome shotgun (WGS) entry which is preliminary data.</text>
</comment>
<name>A0AA88XHI7_PINIB</name>
<evidence type="ECO:0000313" key="2">
    <source>
        <dbReference type="Proteomes" id="UP001186944"/>
    </source>
</evidence>
<evidence type="ECO:0008006" key="3">
    <source>
        <dbReference type="Google" id="ProtNLM"/>
    </source>
</evidence>
<dbReference type="Proteomes" id="UP001186944">
    <property type="component" value="Unassembled WGS sequence"/>
</dbReference>
<organism evidence="1 2">
    <name type="scientific">Pinctada imbricata</name>
    <name type="common">Atlantic pearl-oyster</name>
    <name type="synonym">Pinctada martensii</name>
    <dbReference type="NCBI Taxonomy" id="66713"/>
    <lineage>
        <taxon>Eukaryota</taxon>
        <taxon>Metazoa</taxon>
        <taxon>Spiralia</taxon>
        <taxon>Lophotrochozoa</taxon>
        <taxon>Mollusca</taxon>
        <taxon>Bivalvia</taxon>
        <taxon>Autobranchia</taxon>
        <taxon>Pteriomorphia</taxon>
        <taxon>Pterioida</taxon>
        <taxon>Pterioidea</taxon>
        <taxon>Pteriidae</taxon>
        <taxon>Pinctada</taxon>
    </lineage>
</organism>
<keyword evidence="2" id="KW-1185">Reference proteome</keyword>
<dbReference type="AlphaFoldDB" id="A0AA88XHI7"/>
<accession>A0AA88XHI7</accession>
<sequence>MTLMNRSQWNQLFIKTSSKCHTGNSTDCPCTYMAQSGISPEVFDVSLCCLILKRIFSGTNMPLVDTIREIRNNLIHASNASLDQHTYLGYWTKVKDAIFDLANSVGPQILEDTQSMVQELEQRVMDACELGELLRILTIDPKRILEFEEQVTVLEDRLEKNDLKFETKKNEESYSKVQLIDLIVRLDFCDIVPLVNEEYNAVTKDLNRISCQLAMTGYHLIHDSPDILKEFNKFHDNCKDFNMMIDESARILRLFYYFDNEDTTGHGKELIKLAENGKEIIKDDPDKFEIFKDKWRRFNELLKQVISFNMWLNEKGATITKQCVGSIVLSLKFDRSENLHSFIDEYKDGVLLQELQRILVTKDFLKSFNLRSAKVNISLEQRAFSPW</sequence>
<evidence type="ECO:0000313" key="1">
    <source>
        <dbReference type="EMBL" id="KAK3082941.1"/>
    </source>
</evidence>
<protein>
    <recommendedName>
        <fullName evidence="3">DZIP3-like HEPN domain-containing protein</fullName>
    </recommendedName>
</protein>
<dbReference type="EMBL" id="VSWD01000014">
    <property type="protein sequence ID" value="KAK3082941.1"/>
    <property type="molecule type" value="Genomic_DNA"/>
</dbReference>